<evidence type="ECO:0000256" key="2">
    <source>
        <dbReference type="SAM" id="Phobius"/>
    </source>
</evidence>
<dbReference type="InterPro" id="IPR051783">
    <property type="entry name" value="NAD(P)-dependent_oxidoreduct"/>
</dbReference>
<accession>A0A4Q2DXC3</accession>
<feature type="domain" description="NAD(P)-binding" evidence="3">
    <location>
        <begin position="10"/>
        <end position="93"/>
    </location>
</feature>
<dbReference type="Gene3D" id="3.40.50.720">
    <property type="entry name" value="NAD(P)-binding Rossmann-like Domain"/>
    <property type="match status" value="1"/>
</dbReference>
<dbReference type="AlphaFoldDB" id="A0A4Q2DXC3"/>
<feature type="compositionally biased region" description="Basic and acidic residues" evidence="1">
    <location>
        <begin position="389"/>
        <end position="398"/>
    </location>
</feature>
<dbReference type="Pfam" id="PF13460">
    <property type="entry name" value="NAD_binding_10"/>
    <property type="match status" value="1"/>
</dbReference>
<dbReference type="GO" id="GO:0005737">
    <property type="term" value="C:cytoplasm"/>
    <property type="evidence" value="ECO:0007669"/>
    <property type="project" value="TreeGrafter"/>
</dbReference>
<feature type="transmembrane region" description="Helical" evidence="2">
    <location>
        <begin position="511"/>
        <end position="531"/>
    </location>
</feature>
<evidence type="ECO:0000259" key="3">
    <source>
        <dbReference type="Pfam" id="PF13460"/>
    </source>
</evidence>
<feature type="region of interest" description="Disordered" evidence="1">
    <location>
        <begin position="366"/>
        <end position="400"/>
    </location>
</feature>
<evidence type="ECO:0000313" key="5">
    <source>
        <dbReference type="Proteomes" id="UP000290288"/>
    </source>
</evidence>
<gene>
    <name evidence="4" type="ORF">EST38_g527</name>
</gene>
<sequence>MALTKIFVTGATGFIGGSVLSRLLEHPEAKSFEIVALVRSKDKAEKLSTLGVKTVLGDYTSYDLLTKSASEADIVIALANSDDLPAANAILAGLKQRFEATGKAPILIHTSGTAIIMDNALGLHGDHTIYSDLQSDELQALPETALHRNVDIPLVNADKEGYVRAYLVTPGTVFGTAAGPLVDLGIQNKFSMQVPFFVKAALARKRGGFIGAGKNVWSAASLSDTVNFFIVLFDAIRKNPDSIGHGKDGYYFVENLEYSGYEVAEAIGQALVELGVADTAEPNALSEEELTQTLGNFWPLLATNSRARGDRSRGLGWKPVDGKDALIQNVKDNVFELSKAVMSSSDNRQRQGRDDVSSFFTPERNTVDRLNDNRGMSAGYNSNSYTHTGRQEPLKGGKDEEDEAWDVYADFNNAGPRYSTAYGTGTTNSAGYQQLQTPPTPSALEQQVDSSGNKVEMVTVPAMGAEWSKDELRNMTKKARKEDKQERRKECWKAWNRDQRGMCGKHVTRRVFVFILFGLCAAIGIVLAFTIPRVPRITFNSATPLANATGDWATAVPTIFSRSPANFSFPAYAALQLDTTSNFLPLRFTSLKAEVFDLNTDRQVGTGDLGKRVIPARGFPRILLPLNMTFTAANDSDTTWKNWYDACKNRAIYPDGKRTPLKFRLSLDMSILGLPNRPKTTLQVADAECPFELPLNSS</sequence>
<keyword evidence="2" id="KW-0812">Transmembrane</keyword>
<feature type="region of interest" description="Disordered" evidence="1">
    <location>
        <begin position="420"/>
        <end position="451"/>
    </location>
</feature>
<dbReference type="OrthoDB" id="5582002at2759"/>
<dbReference type="Proteomes" id="UP000290288">
    <property type="component" value="Unassembled WGS sequence"/>
</dbReference>
<evidence type="ECO:0000256" key="1">
    <source>
        <dbReference type="SAM" id="MobiDB-lite"/>
    </source>
</evidence>
<dbReference type="InterPro" id="IPR016040">
    <property type="entry name" value="NAD(P)-bd_dom"/>
</dbReference>
<protein>
    <recommendedName>
        <fullName evidence="3">NAD(P)-binding domain-containing protein</fullName>
    </recommendedName>
</protein>
<dbReference type="PANTHER" id="PTHR48079:SF6">
    <property type="entry name" value="NAD(P)-BINDING DOMAIN-CONTAINING PROTEIN-RELATED"/>
    <property type="match status" value="1"/>
</dbReference>
<keyword evidence="2" id="KW-0472">Membrane</keyword>
<proteinExistence type="predicted"/>
<comment type="caution">
    <text evidence="4">The sequence shown here is derived from an EMBL/GenBank/DDBJ whole genome shotgun (WGS) entry which is preliminary data.</text>
</comment>
<feature type="compositionally biased region" description="Polar residues" evidence="1">
    <location>
        <begin position="379"/>
        <end position="388"/>
    </location>
</feature>
<dbReference type="GO" id="GO:0004029">
    <property type="term" value="F:aldehyde dehydrogenase (NAD+) activity"/>
    <property type="evidence" value="ECO:0007669"/>
    <property type="project" value="TreeGrafter"/>
</dbReference>
<keyword evidence="5" id="KW-1185">Reference proteome</keyword>
<organism evidence="4 5">
    <name type="scientific">Candolleomyces aberdarensis</name>
    <dbReference type="NCBI Taxonomy" id="2316362"/>
    <lineage>
        <taxon>Eukaryota</taxon>
        <taxon>Fungi</taxon>
        <taxon>Dikarya</taxon>
        <taxon>Basidiomycota</taxon>
        <taxon>Agaricomycotina</taxon>
        <taxon>Agaricomycetes</taxon>
        <taxon>Agaricomycetidae</taxon>
        <taxon>Agaricales</taxon>
        <taxon>Agaricineae</taxon>
        <taxon>Psathyrellaceae</taxon>
        <taxon>Candolleomyces</taxon>
    </lineage>
</organism>
<dbReference type="EMBL" id="SDEE01000006">
    <property type="protein sequence ID" value="RXW25370.1"/>
    <property type="molecule type" value="Genomic_DNA"/>
</dbReference>
<dbReference type="PANTHER" id="PTHR48079">
    <property type="entry name" value="PROTEIN YEEZ"/>
    <property type="match status" value="1"/>
</dbReference>
<feature type="compositionally biased region" description="Polar residues" evidence="1">
    <location>
        <begin position="421"/>
        <end position="451"/>
    </location>
</feature>
<dbReference type="InterPro" id="IPR036291">
    <property type="entry name" value="NAD(P)-bd_dom_sf"/>
</dbReference>
<evidence type="ECO:0000313" key="4">
    <source>
        <dbReference type="EMBL" id="RXW25370.1"/>
    </source>
</evidence>
<dbReference type="SUPFAM" id="SSF51735">
    <property type="entry name" value="NAD(P)-binding Rossmann-fold domains"/>
    <property type="match status" value="1"/>
</dbReference>
<reference evidence="4 5" key="1">
    <citation type="submission" date="2019-01" db="EMBL/GenBank/DDBJ databases">
        <title>Draft genome sequence of Psathyrella aberdarensis IHI B618.</title>
        <authorList>
            <person name="Buettner E."/>
            <person name="Kellner H."/>
        </authorList>
    </citation>
    <scope>NUCLEOTIDE SEQUENCE [LARGE SCALE GENOMIC DNA]</scope>
    <source>
        <strain evidence="4 5">IHI B618</strain>
    </source>
</reference>
<dbReference type="STRING" id="2316362.A0A4Q2DXC3"/>
<name>A0A4Q2DXC3_9AGAR</name>
<keyword evidence="2" id="KW-1133">Transmembrane helix</keyword>